<keyword evidence="1" id="KW-1133">Transmembrane helix</keyword>
<dbReference type="EMBL" id="AUND01000034">
    <property type="protein sequence ID" value="KEO51900.1"/>
    <property type="molecule type" value="Genomic_DNA"/>
</dbReference>
<dbReference type="OrthoDB" id="7872231at2"/>
<name>A0A074J7N7_9RHOB</name>
<dbReference type="STRING" id="1353537.TP2_10505"/>
<accession>A0A074J7N7</accession>
<proteinExistence type="predicted"/>
<evidence type="ECO:0000313" key="2">
    <source>
        <dbReference type="EMBL" id="KEO51900.1"/>
    </source>
</evidence>
<dbReference type="RefSeq" id="WP_038078285.1">
    <property type="nucleotide sequence ID" value="NZ_AUND01000034.1"/>
</dbReference>
<keyword evidence="3" id="KW-1185">Reference proteome</keyword>
<evidence type="ECO:0000313" key="3">
    <source>
        <dbReference type="Proteomes" id="UP000027432"/>
    </source>
</evidence>
<feature type="transmembrane region" description="Helical" evidence="1">
    <location>
        <begin position="120"/>
        <end position="138"/>
    </location>
</feature>
<dbReference type="eggNOG" id="ENOG50300SG">
    <property type="taxonomic scope" value="Bacteria"/>
</dbReference>
<keyword evidence="1" id="KW-0472">Membrane</keyword>
<dbReference type="Proteomes" id="UP000027432">
    <property type="component" value="Unassembled WGS sequence"/>
</dbReference>
<gene>
    <name evidence="2" type="ORF">TP2_10505</name>
</gene>
<evidence type="ECO:0000256" key="1">
    <source>
        <dbReference type="SAM" id="Phobius"/>
    </source>
</evidence>
<protein>
    <submittedName>
        <fullName evidence="2">Uncharacterized protein</fullName>
    </submittedName>
</protein>
<reference evidence="2 3" key="1">
    <citation type="submission" date="2013-07" db="EMBL/GenBank/DDBJ databases">
        <title>Thioclava pacifica DSM 10166 Genome Sequencing.</title>
        <authorList>
            <person name="Lai Q."/>
            <person name="Shao Z."/>
        </authorList>
    </citation>
    <scope>NUCLEOTIDE SEQUENCE [LARGE SCALE GENOMIC DNA]</scope>
    <source>
        <strain evidence="2 3">DSM 10166</strain>
    </source>
</reference>
<dbReference type="AlphaFoldDB" id="A0A074J7N7"/>
<organism evidence="2 3">
    <name type="scientific">Thioclava pacifica DSM 10166</name>
    <dbReference type="NCBI Taxonomy" id="1353537"/>
    <lineage>
        <taxon>Bacteria</taxon>
        <taxon>Pseudomonadati</taxon>
        <taxon>Pseudomonadota</taxon>
        <taxon>Alphaproteobacteria</taxon>
        <taxon>Rhodobacterales</taxon>
        <taxon>Paracoccaceae</taxon>
        <taxon>Thioclava</taxon>
    </lineage>
</organism>
<sequence>MSRPAMTAFYAAALALGLSLVIATAFHATHMLCEGDWTGAATRGEAMIRGFAGLLSSPFHLLISVLPLWIGWTLLLLSAANRAIPPVVGLGTVLLSILGTLFFYAFAVPRIDCANFSDRAMMWRIGGLFLFVAFLLLLPKLWRRS</sequence>
<feature type="transmembrane region" description="Helical" evidence="1">
    <location>
        <begin position="59"/>
        <end position="80"/>
    </location>
</feature>
<comment type="caution">
    <text evidence="2">The sequence shown here is derived from an EMBL/GenBank/DDBJ whole genome shotgun (WGS) entry which is preliminary data.</text>
</comment>
<keyword evidence="1" id="KW-0812">Transmembrane</keyword>
<feature type="transmembrane region" description="Helical" evidence="1">
    <location>
        <begin position="87"/>
        <end position="108"/>
    </location>
</feature>